<dbReference type="InterPro" id="IPR036866">
    <property type="entry name" value="RibonucZ/Hydroxyglut_hydro"/>
</dbReference>
<evidence type="ECO:0000313" key="7">
    <source>
        <dbReference type="EMBL" id="WNQ13888.1"/>
    </source>
</evidence>
<sequence>MKLTYYGHSCVLVEHEGKRLIIDPFLSGNPQSGVDPSSLQVDAVVLTHGHGDHFGDTIEIAKANNCPVIAVFELAAYCASKGAESYGMNTGGSYTFLGFTIKMTQAFHSSSVQDGDQIIYVGQPVGLLITAGGKTFYHAGDTCLFSDLKLIGELHSIDVAALPIGDNFTMGPEEAAMAAQWVKAKRILPLHYNTFPPIRQDVGQFAERLQKLGIRCEALQSKESLEV</sequence>
<comment type="function">
    <text evidence="3">Counteracts the endogenous Pycsar antiviral defense system. Phosphodiesterase that enables metal-dependent hydrolysis of host cyclic nucleotide Pycsar defense signals such as cCMP and cUMP.</text>
</comment>
<dbReference type="KEGG" id="paun:MJA45_12990"/>
<dbReference type="SUPFAM" id="SSF56281">
    <property type="entry name" value="Metallo-hydrolase/oxidoreductase"/>
    <property type="match status" value="1"/>
</dbReference>
<evidence type="ECO:0000259" key="6">
    <source>
        <dbReference type="SMART" id="SM00849"/>
    </source>
</evidence>
<evidence type="ECO:0000256" key="2">
    <source>
        <dbReference type="ARBA" id="ARBA00034221"/>
    </source>
</evidence>
<name>A0AA96RHY4_9BACL</name>
<dbReference type="PANTHER" id="PTHR43546:SF3">
    <property type="entry name" value="UPF0173 METAL-DEPENDENT HYDROLASE MJ1163"/>
    <property type="match status" value="1"/>
</dbReference>
<dbReference type="InterPro" id="IPR050114">
    <property type="entry name" value="UPF0173_UPF0282_UlaG_hydrolase"/>
</dbReference>
<gene>
    <name evidence="7" type="ORF">MJA45_12990</name>
</gene>
<evidence type="ECO:0000256" key="4">
    <source>
        <dbReference type="ARBA" id="ARBA00048505"/>
    </source>
</evidence>
<evidence type="ECO:0000256" key="1">
    <source>
        <dbReference type="ARBA" id="ARBA00022801"/>
    </source>
</evidence>
<evidence type="ECO:0000313" key="8">
    <source>
        <dbReference type="Proteomes" id="UP001305702"/>
    </source>
</evidence>
<dbReference type="EMBL" id="CP130318">
    <property type="protein sequence ID" value="WNQ13888.1"/>
    <property type="molecule type" value="Genomic_DNA"/>
</dbReference>
<reference evidence="7 8" key="1">
    <citation type="submission" date="2022-02" db="EMBL/GenBank/DDBJ databases">
        <title>Paenibacillus sp. MBLB1776 Whole Genome Shotgun Sequencing.</title>
        <authorList>
            <person name="Hwang C.Y."/>
            <person name="Cho E.-S."/>
            <person name="Seo M.-J."/>
        </authorList>
    </citation>
    <scope>NUCLEOTIDE SEQUENCE [LARGE SCALE GENOMIC DNA]</scope>
    <source>
        <strain evidence="7 8">MBLB1776</strain>
    </source>
</reference>
<keyword evidence="1 5" id="KW-0378">Hydrolase</keyword>
<dbReference type="Pfam" id="PF13483">
    <property type="entry name" value="Lactamase_B_3"/>
    <property type="match status" value="1"/>
</dbReference>
<dbReference type="NCBIfam" id="NF001911">
    <property type="entry name" value="PRK00685.1"/>
    <property type="match status" value="1"/>
</dbReference>
<dbReference type="GO" id="GO:0016787">
    <property type="term" value="F:hydrolase activity"/>
    <property type="evidence" value="ECO:0007669"/>
    <property type="project" value="UniProtKB-UniRule"/>
</dbReference>
<dbReference type="HAMAP" id="MF_00457">
    <property type="entry name" value="UPF0173"/>
    <property type="match status" value="1"/>
</dbReference>
<organism evidence="7 8">
    <name type="scientific">Paenibacillus aurantius</name>
    <dbReference type="NCBI Taxonomy" id="2918900"/>
    <lineage>
        <taxon>Bacteria</taxon>
        <taxon>Bacillati</taxon>
        <taxon>Bacillota</taxon>
        <taxon>Bacilli</taxon>
        <taxon>Bacillales</taxon>
        <taxon>Paenibacillaceae</taxon>
        <taxon>Paenibacillus</taxon>
    </lineage>
</organism>
<dbReference type="InterPro" id="IPR001279">
    <property type="entry name" value="Metallo-B-lactamas"/>
</dbReference>
<accession>A0AA96RHY4</accession>
<dbReference type="PANTHER" id="PTHR43546">
    <property type="entry name" value="UPF0173 METAL-DEPENDENT HYDROLASE MJ1163-RELATED"/>
    <property type="match status" value="1"/>
</dbReference>
<dbReference type="InterPro" id="IPR022877">
    <property type="entry name" value="UPF0173"/>
</dbReference>
<comment type="catalytic activity">
    <reaction evidence="4">
        <text>3',5'-cyclic UMP + H2O = UMP + H(+)</text>
        <dbReference type="Rhea" id="RHEA:70575"/>
        <dbReference type="ChEBI" id="CHEBI:15377"/>
        <dbReference type="ChEBI" id="CHEBI:15378"/>
        <dbReference type="ChEBI" id="CHEBI:57865"/>
        <dbReference type="ChEBI" id="CHEBI:184387"/>
    </reaction>
    <physiologicalReaction direction="left-to-right" evidence="4">
        <dbReference type="Rhea" id="RHEA:70576"/>
    </physiologicalReaction>
</comment>
<comment type="catalytic activity">
    <reaction evidence="2">
        <text>3',5'-cyclic CMP + H2O = CMP + H(+)</text>
        <dbReference type="Rhea" id="RHEA:72675"/>
        <dbReference type="ChEBI" id="CHEBI:15377"/>
        <dbReference type="ChEBI" id="CHEBI:15378"/>
        <dbReference type="ChEBI" id="CHEBI:58003"/>
        <dbReference type="ChEBI" id="CHEBI:60377"/>
    </reaction>
    <physiologicalReaction direction="left-to-right" evidence="2">
        <dbReference type="Rhea" id="RHEA:72676"/>
    </physiologicalReaction>
</comment>
<dbReference type="Proteomes" id="UP001305702">
    <property type="component" value="Chromosome"/>
</dbReference>
<proteinExistence type="inferred from homology"/>
<feature type="domain" description="Metallo-beta-lactamase" evidence="6">
    <location>
        <begin position="7"/>
        <end position="191"/>
    </location>
</feature>
<evidence type="ECO:0000256" key="3">
    <source>
        <dbReference type="ARBA" id="ARBA00034301"/>
    </source>
</evidence>
<dbReference type="SMART" id="SM00849">
    <property type="entry name" value="Lactamase_B"/>
    <property type="match status" value="1"/>
</dbReference>
<dbReference type="Gene3D" id="3.60.15.10">
    <property type="entry name" value="Ribonuclease Z/Hydroxyacylglutathione hydrolase-like"/>
    <property type="match status" value="1"/>
</dbReference>
<comment type="similarity">
    <text evidence="5">Belongs to the UPF0173 family.</text>
</comment>
<dbReference type="AlphaFoldDB" id="A0AA96RHY4"/>
<evidence type="ECO:0000256" key="5">
    <source>
        <dbReference type="HAMAP-Rule" id="MF_00457"/>
    </source>
</evidence>
<keyword evidence="8" id="KW-1185">Reference proteome</keyword>
<protein>
    <recommendedName>
        <fullName evidence="5">UPF0173 metal-dependent hydrolase MJA45_12990</fullName>
    </recommendedName>
</protein>
<dbReference type="RefSeq" id="WP_315607669.1">
    <property type="nucleotide sequence ID" value="NZ_CP130318.1"/>
</dbReference>